<comment type="caution">
    <text evidence="3">The sequence shown here is derived from an EMBL/GenBank/DDBJ whole genome shotgun (WGS) entry which is preliminary data.</text>
</comment>
<dbReference type="AlphaFoldDB" id="A0A2B7XC39"/>
<evidence type="ECO:0000313" key="3">
    <source>
        <dbReference type="EMBL" id="PGH06331.1"/>
    </source>
</evidence>
<keyword evidence="4" id="KW-1185">Reference proteome</keyword>
<gene>
    <name evidence="3" type="ORF">AJ79_06574</name>
</gene>
<accession>A0A2B7XC39</accession>
<dbReference type="OrthoDB" id="341259at2759"/>
<keyword evidence="1" id="KW-0677">Repeat</keyword>
<organism evidence="3 4">
    <name type="scientific">Helicocarpus griseus UAMH5409</name>
    <dbReference type="NCBI Taxonomy" id="1447875"/>
    <lineage>
        <taxon>Eukaryota</taxon>
        <taxon>Fungi</taxon>
        <taxon>Dikarya</taxon>
        <taxon>Ascomycota</taxon>
        <taxon>Pezizomycotina</taxon>
        <taxon>Eurotiomycetes</taxon>
        <taxon>Eurotiomycetidae</taxon>
        <taxon>Onygenales</taxon>
        <taxon>Ajellomycetaceae</taxon>
        <taxon>Helicocarpus</taxon>
    </lineage>
</organism>
<name>A0A2B7XC39_9EURO</name>
<dbReference type="InterPro" id="IPR056884">
    <property type="entry name" value="NPHP3-like_N"/>
</dbReference>
<dbReference type="Proteomes" id="UP000223968">
    <property type="component" value="Unassembled WGS sequence"/>
</dbReference>
<proteinExistence type="predicted"/>
<feature type="domain" description="Nephrocystin 3-like N-terminal" evidence="2">
    <location>
        <begin position="140"/>
        <end position="298"/>
    </location>
</feature>
<dbReference type="PANTHER" id="PTHR10039:SF14">
    <property type="entry name" value="NACHT DOMAIN-CONTAINING PROTEIN"/>
    <property type="match status" value="1"/>
</dbReference>
<evidence type="ECO:0000313" key="4">
    <source>
        <dbReference type="Proteomes" id="UP000223968"/>
    </source>
</evidence>
<evidence type="ECO:0000256" key="1">
    <source>
        <dbReference type="ARBA" id="ARBA00022737"/>
    </source>
</evidence>
<protein>
    <recommendedName>
        <fullName evidence="2">Nephrocystin 3-like N-terminal domain-containing protein</fullName>
    </recommendedName>
</protein>
<sequence length="529" mass="59208">MLSRLAHVTGYIPPESLASWLQNSPQILMDFSRRYNSIAGMFKTLTLYEQEQQDSDRRAVVKKEFAVLGTSFEKLHPLWRPHVGMCRIPSSDDIVFHQICESIMTASKPDPIYWECLRTFSRLSCEGFASNNPCLDAGASSWITQTEAFQVWMTSNEGCILHLVGESGTGLSATSDYLATKCRVAINIVIHFAFDRRNPSCCSTPKMFASLIGQLLSADPACFRRAGHLYDLLKRRWGWSLGSLWTFFRSLLLVPRSVPTVCIIGGYNKCDDTTSGYFLSDVLLSLAGSTVTTVKIIINDPGSAFLAVPSRLMIDLSMEQKPHKQAVEFATSQLFNMSSRDSAFQLFEDHLRQAMSGPSITFLTARLILNWLEELGERTTKTSLSAALRDIPSSVLVALRICFVPRLRSSGSSWGEHALSWVVHAFRPLSIDELAVALAVSGQDDRYVVNESEVPQNLSKDLSMSLEILRLFKMARSDDEMTGHTRIAHICIDYILSNEVPEFLIMYILSDNPDVSSGYPPLLRYACQF</sequence>
<dbReference type="EMBL" id="PDNB01000118">
    <property type="protein sequence ID" value="PGH06331.1"/>
    <property type="molecule type" value="Genomic_DNA"/>
</dbReference>
<reference evidence="3 4" key="1">
    <citation type="submission" date="2017-10" db="EMBL/GenBank/DDBJ databases">
        <title>Comparative genomics in systemic dimorphic fungi from Ajellomycetaceae.</title>
        <authorList>
            <person name="Munoz J.F."/>
            <person name="Mcewen J.G."/>
            <person name="Clay O.K."/>
            <person name="Cuomo C.A."/>
        </authorList>
    </citation>
    <scope>NUCLEOTIDE SEQUENCE [LARGE SCALE GENOMIC DNA]</scope>
    <source>
        <strain evidence="3 4">UAMH5409</strain>
    </source>
</reference>
<dbReference type="PANTHER" id="PTHR10039">
    <property type="entry name" value="AMELOGENIN"/>
    <property type="match status" value="1"/>
</dbReference>
<dbReference type="STRING" id="1447875.A0A2B7XC39"/>
<dbReference type="Pfam" id="PF24883">
    <property type="entry name" value="NPHP3_N"/>
    <property type="match status" value="1"/>
</dbReference>
<evidence type="ECO:0000259" key="2">
    <source>
        <dbReference type="Pfam" id="PF24883"/>
    </source>
</evidence>